<reference evidence="1 2" key="1">
    <citation type="journal article" date="2013" name="PLoS Genet.">
        <title>The genome and development-dependent transcriptomes of Pyronema confluens: a window into fungal evolution.</title>
        <authorList>
            <person name="Traeger S."/>
            <person name="Altegoer F."/>
            <person name="Freitag M."/>
            <person name="Gabaldon T."/>
            <person name="Kempken F."/>
            <person name="Kumar A."/>
            <person name="Marcet-Houben M."/>
            <person name="Poggeler S."/>
            <person name="Stajich J.E."/>
            <person name="Nowrousian M."/>
        </authorList>
    </citation>
    <scope>NUCLEOTIDE SEQUENCE [LARGE SCALE GENOMIC DNA]</scope>
    <source>
        <strain evidence="2">CBS 100304</strain>
        <tissue evidence="1">Vegetative mycelium</tissue>
    </source>
</reference>
<protein>
    <submittedName>
        <fullName evidence="1">Similar to tetratricopeptide repeat domain protein [Neosartorya fischeri NRRL 181] acc. no. XP_001262752</fullName>
    </submittedName>
</protein>
<organism evidence="1 2">
    <name type="scientific">Pyronema omphalodes (strain CBS 100304)</name>
    <name type="common">Pyronema confluens</name>
    <dbReference type="NCBI Taxonomy" id="1076935"/>
    <lineage>
        <taxon>Eukaryota</taxon>
        <taxon>Fungi</taxon>
        <taxon>Dikarya</taxon>
        <taxon>Ascomycota</taxon>
        <taxon>Pezizomycotina</taxon>
        <taxon>Pezizomycetes</taxon>
        <taxon>Pezizales</taxon>
        <taxon>Pyronemataceae</taxon>
        <taxon>Pyronema</taxon>
    </lineage>
</organism>
<dbReference type="OrthoDB" id="5086500at2759"/>
<dbReference type="SUPFAM" id="SSF52540">
    <property type="entry name" value="P-loop containing nucleoside triphosphate hydrolases"/>
    <property type="match status" value="1"/>
</dbReference>
<dbReference type="Gene3D" id="3.40.50.300">
    <property type="entry name" value="P-loop containing nucleotide triphosphate hydrolases"/>
    <property type="match status" value="1"/>
</dbReference>
<keyword evidence="2" id="KW-1185">Reference proteome</keyword>
<name>U4KXW2_PYROM</name>
<evidence type="ECO:0000313" key="2">
    <source>
        <dbReference type="Proteomes" id="UP000018144"/>
    </source>
</evidence>
<sequence length="103" mass="11724">MSQMEQYILFDPSASSGRRVLLLQGISGSGKTQIAYNFCVRNFERFWGIFWVNATNESTAKLSFQKMAHILGTTPTIDNVKEYLSAKEDWLLVIDDEKLGKEV</sequence>
<accession>U4KXW2</accession>
<dbReference type="Proteomes" id="UP000018144">
    <property type="component" value="Unassembled WGS sequence"/>
</dbReference>
<proteinExistence type="predicted"/>
<dbReference type="InterPro" id="IPR027417">
    <property type="entry name" value="P-loop_NTPase"/>
</dbReference>
<evidence type="ECO:0000313" key="1">
    <source>
        <dbReference type="EMBL" id="CCX06761.1"/>
    </source>
</evidence>
<dbReference type="STRING" id="1076935.U4KXW2"/>
<dbReference type="EMBL" id="HF935310">
    <property type="protein sequence ID" value="CCX06761.1"/>
    <property type="molecule type" value="Genomic_DNA"/>
</dbReference>
<dbReference type="AlphaFoldDB" id="U4KXW2"/>
<gene>
    <name evidence="1" type="ORF">PCON_06348</name>
</gene>